<gene>
    <name evidence="1" type="ORF">HUJ06_031552</name>
</gene>
<proteinExistence type="predicted"/>
<reference evidence="1 2" key="1">
    <citation type="journal article" date="2020" name="Mol. Biol. Evol.">
        <title>Distinct Expression and Methylation Patterns for Genes with Different Fates following a Single Whole-Genome Duplication in Flowering Plants.</title>
        <authorList>
            <person name="Shi T."/>
            <person name="Rahmani R.S."/>
            <person name="Gugger P.F."/>
            <person name="Wang M."/>
            <person name="Li H."/>
            <person name="Zhang Y."/>
            <person name="Li Z."/>
            <person name="Wang Q."/>
            <person name="Van de Peer Y."/>
            <person name="Marchal K."/>
            <person name="Chen J."/>
        </authorList>
    </citation>
    <scope>NUCLEOTIDE SEQUENCE [LARGE SCALE GENOMIC DNA]</scope>
    <source>
        <tissue evidence="1">Leaf</tissue>
    </source>
</reference>
<evidence type="ECO:0000313" key="2">
    <source>
        <dbReference type="Proteomes" id="UP000607653"/>
    </source>
</evidence>
<dbReference type="AlphaFoldDB" id="A0A822Y7S8"/>
<name>A0A822Y7S8_NELNU</name>
<protein>
    <submittedName>
        <fullName evidence="1">Uncharacterized protein</fullName>
    </submittedName>
</protein>
<comment type="caution">
    <text evidence="1">The sequence shown here is derived from an EMBL/GenBank/DDBJ whole genome shotgun (WGS) entry which is preliminary data.</text>
</comment>
<accession>A0A822Y7S8</accession>
<dbReference type="Proteomes" id="UP000607653">
    <property type="component" value="Unassembled WGS sequence"/>
</dbReference>
<sequence length="25" mass="2960">MDQEFRIRMHVLPGEVGFRSTQTQP</sequence>
<keyword evidence="2" id="KW-1185">Reference proteome</keyword>
<evidence type="ECO:0000313" key="1">
    <source>
        <dbReference type="EMBL" id="DAD30084.1"/>
    </source>
</evidence>
<dbReference type="EMBL" id="DUZY01000002">
    <property type="protein sequence ID" value="DAD30084.1"/>
    <property type="molecule type" value="Genomic_DNA"/>
</dbReference>
<organism evidence="1 2">
    <name type="scientific">Nelumbo nucifera</name>
    <name type="common">Sacred lotus</name>
    <dbReference type="NCBI Taxonomy" id="4432"/>
    <lineage>
        <taxon>Eukaryota</taxon>
        <taxon>Viridiplantae</taxon>
        <taxon>Streptophyta</taxon>
        <taxon>Embryophyta</taxon>
        <taxon>Tracheophyta</taxon>
        <taxon>Spermatophyta</taxon>
        <taxon>Magnoliopsida</taxon>
        <taxon>Proteales</taxon>
        <taxon>Nelumbonaceae</taxon>
        <taxon>Nelumbo</taxon>
    </lineage>
</organism>